<dbReference type="Pfam" id="PF03717">
    <property type="entry name" value="PBP_dimer"/>
    <property type="match status" value="1"/>
</dbReference>
<keyword evidence="9" id="KW-0133">Cell shape</keyword>
<dbReference type="EC" id="3.4.16.4" evidence="17"/>
<dbReference type="PANTHER" id="PTHR30627">
    <property type="entry name" value="PEPTIDOGLYCAN D,D-TRANSPEPTIDASE"/>
    <property type="match status" value="1"/>
</dbReference>
<keyword evidence="12" id="KW-0472">Membrane</keyword>
<dbReference type="SUPFAM" id="SSF56601">
    <property type="entry name" value="beta-lactamase/transpeptidase-like"/>
    <property type="match status" value="1"/>
</dbReference>
<organism evidence="17 18">
    <name type="scientific">Nocardiopsis suaedae</name>
    <dbReference type="NCBI Taxonomy" id="3018444"/>
    <lineage>
        <taxon>Bacteria</taxon>
        <taxon>Bacillati</taxon>
        <taxon>Actinomycetota</taxon>
        <taxon>Actinomycetes</taxon>
        <taxon>Streptosporangiales</taxon>
        <taxon>Nocardiopsidaceae</taxon>
        <taxon>Nocardiopsis</taxon>
    </lineage>
</organism>
<keyword evidence="8 17" id="KW-0378">Hydrolase</keyword>
<keyword evidence="13" id="KW-0961">Cell wall biogenesis/degradation</keyword>
<keyword evidence="5" id="KW-0997">Cell inner membrane</keyword>
<dbReference type="Proteomes" id="UP001165685">
    <property type="component" value="Unassembled WGS sequence"/>
</dbReference>
<dbReference type="EMBL" id="JAQFWP010000017">
    <property type="protein sequence ID" value="MDA2805125.1"/>
    <property type="molecule type" value="Genomic_DNA"/>
</dbReference>
<evidence type="ECO:0000256" key="5">
    <source>
        <dbReference type="ARBA" id="ARBA00022519"/>
    </source>
</evidence>
<evidence type="ECO:0000256" key="6">
    <source>
        <dbReference type="ARBA" id="ARBA00022670"/>
    </source>
</evidence>
<dbReference type="InterPro" id="IPR012338">
    <property type="entry name" value="Beta-lactam/transpept-like"/>
</dbReference>
<evidence type="ECO:0000259" key="15">
    <source>
        <dbReference type="Pfam" id="PF00905"/>
    </source>
</evidence>
<keyword evidence="17" id="KW-0121">Carboxypeptidase</keyword>
<dbReference type="InterPro" id="IPR001460">
    <property type="entry name" value="PCN-bd_Tpept"/>
</dbReference>
<evidence type="ECO:0000256" key="1">
    <source>
        <dbReference type="ARBA" id="ARBA00004167"/>
    </source>
</evidence>
<comment type="subcellular location">
    <subcellularLocation>
        <location evidence="2">Cell membrane</location>
    </subcellularLocation>
    <subcellularLocation>
        <location evidence="1">Membrane</location>
        <topology evidence="1">Single-pass membrane protein</topology>
    </subcellularLocation>
</comment>
<evidence type="ECO:0000256" key="13">
    <source>
        <dbReference type="ARBA" id="ARBA00023316"/>
    </source>
</evidence>
<feature type="region of interest" description="Disordered" evidence="14">
    <location>
        <begin position="686"/>
        <end position="732"/>
    </location>
</feature>
<evidence type="ECO:0000256" key="7">
    <source>
        <dbReference type="ARBA" id="ARBA00022692"/>
    </source>
</evidence>
<dbReference type="Pfam" id="PF00905">
    <property type="entry name" value="Transpeptidase"/>
    <property type="match status" value="1"/>
</dbReference>
<keyword evidence="10" id="KW-0573">Peptidoglycan synthesis</keyword>
<evidence type="ECO:0000256" key="9">
    <source>
        <dbReference type="ARBA" id="ARBA00022960"/>
    </source>
</evidence>
<sequence>MAWMRRRRPGRPRRRTGGAPAKEGPTPRTAPGRRGLVLAQVLVLALFAALGVRLWYLQVPMGEHFARLAEATHTEELVVPATRGLILDQAGRPLVRNRTALVVSADWHALQALPDQGAEVLERVAEVVGEPADTIKKRTRLCGPEVSRPCWPGSPYQPVTLADDVDPRAALQIMERSEDFPAVSAQHLAVRDYPNGELASQALGYLQPVTQEELEAREELRKQYSGVDQVGRDGLEATYDAELRGTAGVRTLAVNNRGEVTGVVGEQAPEPGMHLVSTIDQRVQKTVEDALRRGIDRARGAGHPASTAAGVVMDVRTGGIVASASLPSYDPSVWQGGIDQKTFEELLSEKAGSPLTSRVMQGQYPPASTFKVSSLAAGVKGGQPLRGTYSCPSSISVGNRSFENYEGSAHGALSLHRAIVVSCNTVFYQMAYDEWRQDERKKKPDDVFARTAEDFGFGQATGVDLPHEAAGRIPTREWKRELWEATKDESCKRGKEGYPGVAEEDPGRAAYLKRVAKENCTDGYRWRAGDAVNFSIGQGDVLVTPLQLVRAYAAVANGGTLWEPRVGKALVSADGGTVKRIEPEKAGELDVPPQVLTYIQKAVTQVPKEGTARGAFGGFPQDEVSIAGKTGSGSALNSDSTAWFASYAPADDPRLAVVVVVPKGGTGGETAAPIVREIYEGIYGFTREGGEKGEGGSDKSVKGGEPDLTGGEPTEELPEVRSDGTIGLAAGE</sequence>
<evidence type="ECO:0000256" key="3">
    <source>
        <dbReference type="ARBA" id="ARBA00007171"/>
    </source>
</evidence>
<evidence type="ECO:0000313" key="18">
    <source>
        <dbReference type="Proteomes" id="UP001165685"/>
    </source>
</evidence>
<evidence type="ECO:0000256" key="4">
    <source>
        <dbReference type="ARBA" id="ARBA00022475"/>
    </source>
</evidence>
<keyword evidence="7" id="KW-0812">Transmembrane</keyword>
<keyword evidence="6" id="KW-0645">Protease</keyword>
<dbReference type="InterPro" id="IPR050515">
    <property type="entry name" value="Beta-lactam/transpept"/>
</dbReference>
<evidence type="ECO:0000256" key="14">
    <source>
        <dbReference type="SAM" id="MobiDB-lite"/>
    </source>
</evidence>
<evidence type="ECO:0000256" key="8">
    <source>
        <dbReference type="ARBA" id="ARBA00022801"/>
    </source>
</evidence>
<reference evidence="17" key="1">
    <citation type="submission" date="2023-01" db="EMBL/GenBank/DDBJ databases">
        <title>Draft genome sequence of Nocardiopsis sp. LSu2-4 isolated from halophytes.</title>
        <authorList>
            <person name="Duangmal K."/>
            <person name="Chantavorakit T."/>
        </authorList>
    </citation>
    <scope>NUCLEOTIDE SEQUENCE</scope>
    <source>
        <strain evidence="17">LSu2-4</strain>
    </source>
</reference>
<accession>A0ABT4TKE1</accession>
<proteinExistence type="inferred from homology"/>
<dbReference type="Gene3D" id="3.90.1310.10">
    <property type="entry name" value="Penicillin-binding protein 2a (Domain 2)"/>
    <property type="match status" value="1"/>
</dbReference>
<feature type="compositionally biased region" description="Basic residues" evidence="14">
    <location>
        <begin position="1"/>
        <end position="16"/>
    </location>
</feature>
<gene>
    <name evidence="17" type="primary">mrdA</name>
    <name evidence="17" type="ORF">O4U47_11430</name>
</gene>
<evidence type="ECO:0000259" key="16">
    <source>
        <dbReference type="Pfam" id="PF03717"/>
    </source>
</evidence>
<name>A0ABT4TKE1_9ACTN</name>
<dbReference type="GO" id="GO:0009002">
    <property type="term" value="F:serine-type D-Ala-D-Ala carboxypeptidase activity"/>
    <property type="evidence" value="ECO:0007669"/>
    <property type="project" value="UniProtKB-EC"/>
</dbReference>
<dbReference type="InterPro" id="IPR005311">
    <property type="entry name" value="PBP_dimer"/>
</dbReference>
<evidence type="ECO:0000256" key="10">
    <source>
        <dbReference type="ARBA" id="ARBA00022984"/>
    </source>
</evidence>
<keyword evidence="4" id="KW-1003">Cell membrane</keyword>
<protein>
    <submittedName>
        <fullName evidence="17">Penicillin-binding protein 2</fullName>
        <ecNumber evidence="17">3.4.16.4</ecNumber>
    </submittedName>
</protein>
<dbReference type="NCBIfam" id="TIGR03423">
    <property type="entry name" value="pbp2_mrdA"/>
    <property type="match status" value="1"/>
</dbReference>
<keyword evidence="18" id="KW-1185">Reference proteome</keyword>
<feature type="domain" description="Penicillin-binding protein dimerisation" evidence="16">
    <location>
        <begin position="79"/>
        <end position="262"/>
    </location>
</feature>
<dbReference type="RefSeq" id="WP_270677772.1">
    <property type="nucleotide sequence ID" value="NZ_JAQFWP010000017.1"/>
</dbReference>
<feature type="region of interest" description="Disordered" evidence="14">
    <location>
        <begin position="1"/>
        <end position="31"/>
    </location>
</feature>
<dbReference type="Gene3D" id="3.40.710.10">
    <property type="entry name" value="DD-peptidase/beta-lactamase superfamily"/>
    <property type="match status" value="1"/>
</dbReference>
<comment type="similarity">
    <text evidence="3">Belongs to the transpeptidase family.</text>
</comment>
<evidence type="ECO:0000256" key="2">
    <source>
        <dbReference type="ARBA" id="ARBA00004236"/>
    </source>
</evidence>
<keyword evidence="11" id="KW-1133">Transmembrane helix</keyword>
<dbReference type="InterPro" id="IPR036138">
    <property type="entry name" value="PBP_dimer_sf"/>
</dbReference>
<feature type="domain" description="Penicillin-binding protein transpeptidase" evidence="15">
    <location>
        <begin position="310"/>
        <end position="680"/>
    </location>
</feature>
<dbReference type="SUPFAM" id="SSF56519">
    <property type="entry name" value="Penicillin binding protein dimerisation domain"/>
    <property type="match status" value="1"/>
</dbReference>
<dbReference type="InterPro" id="IPR017790">
    <property type="entry name" value="Penicillin-binding_protein_2"/>
</dbReference>
<feature type="compositionally biased region" description="Basic and acidic residues" evidence="14">
    <location>
        <begin position="688"/>
        <end position="705"/>
    </location>
</feature>
<dbReference type="PANTHER" id="PTHR30627:SF2">
    <property type="entry name" value="PEPTIDOGLYCAN D,D-TRANSPEPTIDASE MRDA"/>
    <property type="match status" value="1"/>
</dbReference>
<comment type="caution">
    <text evidence="17">The sequence shown here is derived from an EMBL/GenBank/DDBJ whole genome shotgun (WGS) entry which is preliminary data.</text>
</comment>
<evidence type="ECO:0000313" key="17">
    <source>
        <dbReference type="EMBL" id="MDA2805125.1"/>
    </source>
</evidence>
<evidence type="ECO:0000256" key="11">
    <source>
        <dbReference type="ARBA" id="ARBA00022989"/>
    </source>
</evidence>
<evidence type="ECO:0000256" key="12">
    <source>
        <dbReference type="ARBA" id="ARBA00023136"/>
    </source>
</evidence>